<reference evidence="1 2" key="1">
    <citation type="submission" date="2016-04" db="EMBL/GenBank/DDBJ databases">
        <title>Peptidophaga gingivicola gen. nov., sp. nov., isolated from human subgingival plaque.</title>
        <authorList>
            <person name="Beall C.J."/>
            <person name="Mokrzan E.M."/>
            <person name="Griffen A.L."/>
            <person name="Leys E.J."/>
        </authorList>
    </citation>
    <scope>NUCLEOTIDE SEQUENCE [LARGE SCALE GENOMIC DNA]</scope>
    <source>
        <strain evidence="1 2">BA112</strain>
    </source>
</reference>
<dbReference type="AlphaFoldDB" id="A0A179B1S5"/>
<dbReference type="GO" id="GO:0005524">
    <property type="term" value="F:ATP binding"/>
    <property type="evidence" value="ECO:0007669"/>
    <property type="project" value="InterPro"/>
</dbReference>
<comment type="caution">
    <text evidence="1">The sequence shown here is derived from an EMBL/GenBank/DDBJ whole genome shotgun (WGS) entry which is preliminary data.</text>
</comment>
<protein>
    <submittedName>
        <fullName evidence="1">Glutathione synthetase</fullName>
    </submittedName>
</protein>
<dbReference type="STRING" id="1823756.A4H34_10255"/>
<dbReference type="InterPro" id="IPR053191">
    <property type="entry name" value="DcsG_Biosynth_Enzyme"/>
</dbReference>
<evidence type="ECO:0000313" key="2">
    <source>
        <dbReference type="Proteomes" id="UP000078368"/>
    </source>
</evidence>
<dbReference type="Proteomes" id="UP000078368">
    <property type="component" value="Unassembled WGS sequence"/>
</dbReference>
<dbReference type="Gene3D" id="3.30.1490.20">
    <property type="entry name" value="ATP-grasp fold, A domain"/>
    <property type="match status" value="1"/>
</dbReference>
<dbReference type="SUPFAM" id="SSF56059">
    <property type="entry name" value="Glutathione synthetase ATP-binding domain-like"/>
    <property type="match status" value="1"/>
</dbReference>
<sequence length="307" mass="35093">MSDPIVTLATCAELPDLDADEQGLPDALRERGLEPRISVWNDPDVDWSQAGTVVVRSVRDYAAQREEFRAWARSIPRILNQAQVMDWNSDKHYLRELEARGLPVIPTVWLEPEQNLTKHQLHTRFPAYGDFVVKPAISSGGRGTGRYTAIDPNSRGEAIRHAMSELENGRPVMVQRYLDQIDRSGETSLIYLNGLASYQVEKDPMLHPSFRSTEEFHEEVVRSDATNSQEWRWGEQIREIVHGYIVDTCGRDELLLYNRVDIVRGGPKDAHEFYVLEVSLIDGSLYLSQNPTHLKKFADAIAMRVHW</sequence>
<gene>
    <name evidence="1" type="ORF">A4H34_10255</name>
</gene>
<dbReference type="EMBL" id="LVZK01000003">
    <property type="protein sequence ID" value="OAP85450.1"/>
    <property type="molecule type" value="Genomic_DNA"/>
</dbReference>
<dbReference type="InterPro" id="IPR013815">
    <property type="entry name" value="ATP_grasp_subdomain_1"/>
</dbReference>
<evidence type="ECO:0000313" key="1">
    <source>
        <dbReference type="EMBL" id="OAP85450.1"/>
    </source>
</evidence>
<name>A0A179B1S5_9ACTO</name>
<dbReference type="RefSeq" id="WP_064232021.1">
    <property type="nucleotide sequence ID" value="NZ_LVZK01000003.1"/>
</dbReference>
<proteinExistence type="predicted"/>
<accession>A0A179B1S5</accession>
<dbReference type="PANTHER" id="PTHR39217">
    <property type="match status" value="1"/>
</dbReference>
<keyword evidence="2" id="KW-1185">Reference proteome</keyword>
<organism evidence="1 2">
    <name type="scientific">Peptidiphaga gingivicola</name>
    <dbReference type="NCBI Taxonomy" id="2741497"/>
    <lineage>
        <taxon>Bacteria</taxon>
        <taxon>Bacillati</taxon>
        <taxon>Actinomycetota</taxon>
        <taxon>Actinomycetes</taxon>
        <taxon>Actinomycetales</taxon>
        <taxon>Actinomycetaceae</taxon>
        <taxon>Peptidiphaga</taxon>
    </lineage>
</organism>
<dbReference type="Gene3D" id="3.30.470.20">
    <property type="entry name" value="ATP-grasp fold, B domain"/>
    <property type="match status" value="1"/>
</dbReference>
<dbReference type="OrthoDB" id="3373978at2"/>
<dbReference type="PANTHER" id="PTHR39217:SF1">
    <property type="entry name" value="GLUTATHIONE SYNTHETASE"/>
    <property type="match status" value="1"/>
</dbReference>